<accession>W6N8B1</accession>
<keyword evidence="1" id="KW-0812">Transmembrane</keyword>
<evidence type="ECO:0000313" key="2">
    <source>
        <dbReference type="EMBL" id="CDL92645.1"/>
    </source>
</evidence>
<sequence>MFILFIVILFLIIIFIPFPVKLHIFYNNKKLNLYFFNINILNKITSNKKEFNINSANSIKQLATTIKKSRMVFKRLLKIKYKPKINIDIDIVYGLDDAAYTAILYGLINSLTHSLLIILSRLFILKKQKINIKPCFNKSYFKLEINSIIYVSFVKIIYIILSLYIDNKSLKKLRTSVNKI</sequence>
<keyword evidence="1" id="KW-1133">Transmembrane helix</keyword>
<dbReference type="AlphaFoldDB" id="W6N8B1"/>
<name>W6N8B1_CLOTY</name>
<evidence type="ECO:0000256" key="1">
    <source>
        <dbReference type="SAM" id="Phobius"/>
    </source>
</evidence>
<dbReference type="OrthoDB" id="1912805at2"/>
<gene>
    <name evidence="2" type="ORF">CTDIVETGP_2715</name>
</gene>
<keyword evidence="1" id="KW-0472">Membrane</keyword>
<evidence type="ECO:0008006" key="4">
    <source>
        <dbReference type="Google" id="ProtNLM"/>
    </source>
</evidence>
<dbReference type="Pfam" id="PF11167">
    <property type="entry name" value="DUF2953"/>
    <property type="match status" value="1"/>
</dbReference>
<dbReference type="InterPro" id="IPR021338">
    <property type="entry name" value="DUF2953"/>
</dbReference>
<keyword evidence="3" id="KW-1185">Reference proteome</keyword>
<dbReference type="Proteomes" id="UP000019482">
    <property type="component" value="Unassembled WGS sequence"/>
</dbReference>
<evidence type="ECO:0000313" key="3">
    <source>
        <dbReference type="Proteomes" id="UP000019482"/>
    </source>
</evidence>
<feature type="transmembrane region" description="Helical" evidence="1">
    <location>
        <begin position="145"/>
        <end position="165"/>
    </location>
</feature>
<organism evidence="2 3">
    <name type="scientific">Clostridium tyrobutyricum DIVETGP</name>
    <dbReference type="NCBI Taxonomy" id="1408889"/>
    <lineage>
        <taxon>Bacteria</taxon>
        <taxon>Bacillati</taxon>
        <taxon>Bacillota</taxon>
        <taxon>Clostridia</taxon>
        <taxon>Eubacteriales</taxon>
        <taxon>Clostridiaceae</taxon>
        <taxon>Clostridium</taxon>
    </lineage>
</organism>
<comment type="caution">
    <text evidence="2">The sequence shown here is derived from an EMBL/GenBank/DDBJ whole genome shotgun (WGS) entry which is preliminary data.</text>
</comment>
<dbReference type="EMBL" id="CBXI010000044">
    <property type="protein sequence ID" value="CDL92645.1"/>
    <property type="molecule type" value="Genomic_DNA"/>
</dbReference>
<protein>
    <recommendedName>
        <fullName evidence="4">DUF2953 domain-containing protein</fullName>
    </recommendedName>
</protein>
<feature type="transmembrane region" description="Helical" evidence="1">
    <location>
        <begin position="102"/>
        <end position="124"/>
    </location>
</feature>
<proteinExistence type="predicted"/>
<reference evidence="2 3" key="1">
    <citation type="journal article" date="2015" name="Genome Announc.">
        <title>Draft Genome Sequence of Clostridium tyrobutyricum Strain DIVETGP, Isolated from Cow's Milk for Grana Padano Production.</title>
        <authorList>
            <person name="Soggiu A."/>
            <person name="Piras C."/>
            <person name="Gaiarsa S."/>
            <person name="Sassera D."/>
            <person name="Roncada P."/>
            <person name="Bendixen E."/>
            <person name="Brasca M."/>
            <person name="Bonizzi L."/>
        </authorList>
    </citation>
    <scope>NUCLEOTIDE SEQUENCE [LARGE SCALE GENOMIC DNA]</scope>
    <source>
        <strain evidence="2 3">DIVETGP</strain>
    </source>
</reference>